<reference evidence="1" key="1">
    <citation type="submission" date="2014-11" db="EMBL/GenBank/DDBJ databases">
        <authorList>
            <person name="Amaro Gonzalez C."/>
        </authorList>
    </citation>
    <scope>NUCLEOTIDE SEQUENCE</scope>
</reference>
<organism evidence="1">
    <name type="scientific">Anguilla anguilla</name>
    <name type="common">European freshwater eel</name>
    <name type="synonym">Muraena anguilla</name>
    <dbReference type="NCBI Taxonomy" id="7936"/>
    <lineage>
        <taxon>Eukaryota</taxon>
        <taxon>Metazoa</taxon>
        <taxon>Chordata</taxon>
        <taxon>Craniata</taxon>
        <taxon>Vertebrata</taxon>
        <taxon>Euteleostomi</taxon>
        <taxon>Actinopterygii</taxon>
        <taxon>Neopterygii</taxon>
        <taxon>Teleostei</taxon>
        <taxon>Anguilliformes</taxon>
        <taxon>Anguillidae</taxon>
        <taxon>Anguilla</taxon>
    </lineage>
</organism>
<reference evidence="1" key="2">
    <citation type="journal article" date="2015" name="Fish Shellfish Immunol.">
        <title>Early steps in the European eel (Anguilla anguilla)-Vibrio vulnificus interaction in the gills: Role of the RtxA13 toxin.</title>
        <authorList>
            <person name="Callol A."/>
            <person name="Pajuelo D."/>
            <person name="Ebbesson L."/>
            <person name="Teles M."/>
            <person name="MacKenzie S."/>
            <person name="Amaro C."/>
        </authorList>
    </citation>
    <scope>NUCLEOTIDE SEQUENCE</scope>
</reference>
<sequence>MQEKHVCSFMQA</sequence>
<accession>A0A0E9V8S7</accession>
<evidence type="ECO:0000313" key="1">
    <source>
        <dbReference type="EMBL" id="JAH74514.1"/>
    </source>
</evidence>
<proteinExistence type="predicted"/>
<name>A0A0E9V8S7_ANGAN</name>
<dbReference type="EMBL" id="GBXM01034063">
    <property type="protein sequence ID" value="JAH74514.1"/>
    <property type="molecule type" value="Transcribed_RNA"/>
</dbReference>
<protein>
    <submittedName>
        <fullName evidence="1">Uncharacterized protein</fullName>
    </submittedName>
</protein>